<accession>A0A329MJQ2</accession>
<evidence type="ECO:0000313" key="3">
    <source>
        <dbReference type="EMBL" id="RAV17887.1"/>
    </source>
</evidence>
<name>A0A329MJQ2_9BACL</name>
<evidence type="ECO:0000256" key="1">
    <source>
        <dbReference type="ARBA" id="ARBA00022801"/>
    </source>
</evidence>
<dbReference type="Gene3D" id="2.60.120.260">
    <property type="entry name" value="Galactose-binding domain-like"/>
    <property type="match status" value="2"/>
</dbReference>
<dbReference type="PANTHER" id="PTHR47406:SF2">
    <property type="entry name" value="ALPHA GLUCURONIDASE N-TERMINAL DOMAIN-CONTAINING PROTEIN"/>
    <property type="match status" value="1"/>
</dbReference>
<gene>
    <name evidence="3" type="ORF">DQG23_26120</name>
</gene>
<keyword evidence="4" id="KW-1185">Reference proteome</keyword>
<dbReference type="Gene3D" id="3.30.379.10">
    <property type="entry name" value="Chitobiase/beta-hexosaminidase domain 2-like"/>
    <property type="match status" value="1"/>
</dbReference>
<feature type="signal peptide" evidence="2">
    <location>
        <begin position="1"/>
        <end position="26"/>
    </location>
</feature>
<dbReference type="InterPro" id="IPR032287">
    <property type="entry name" value="DUF4838"/>
</dbReference>
<dbReference type="SUPFAM" id="SSF55545">
    <property type="entry name" value="beta-N-acetylhexosaminidase-like domain"/>
    <property type="match status" value="1"/>
</dbReference>
<dbReference type="EMBL" id="QMFB01000017">
    <property type="protein sequence ID" value="RAV17887.1"/>
    <property type="molecule type" value="Genomic_DNA"/>
</dbReference>
<feature type="chain" id="PRO_5016327671" description="DUF4838 domain-containing protein" evidence="2">
    <location>
        <begin position="27"/>
        <end position="1177"/>
    </location>
</feature>
<organism evidence="3 4">
    <name type="scientific">Paenibacillus contaminans</name>
    <dbReference type="NCBI Taxonomy" id="450362"/>
    <lineage>
        <taxon>Bacteria</taxon>
        <taxon>Bacillati</taxon>
        <taxon>Bacillota</taxon>
        <taxon>Bacilli</taxon>
        <taxon>Bacillales</taxon>
        <taxon>Paenibacillaceae</taxon>
        <taxon>Paenibacillus</taxon>
    </lineage>
</organism>
<dbReference type="Pfam" id="PF16126">
    <property type="entry name" value="DUF4838"/>
    <property type="match status" value="1"/>
</dbReference>
<proteinExistence type="predicted"/>
<dbReference type="OrthoDB" id="2515826at2"/>
<reference evidence="3 4" key="1">
    <citation type="journal article" date="2009" name="Int. J. Syst. Evol. Microbiol.">
        <title>Paenibacillus contaminans sp. nov., isolated from a contaminated laboratory plate.</title>
        <authorList>
            <person name="Chou J.H."/>
            <person name="Lee J.H."/>
            <person name="Lin M.C."/>
            <person name="Chang P.S."/>
            <person name="Arun A.B."/>
            <person name="Young C.C."/>
            <person name="Chen W.M."/>
        </authorList>
    </citation>
    <scope>NUCLEOTIDE SEQUENCE [LARGE SCALE GENOMIC DNA]</scope>
    <source>
        <strain evidence="3 4">CKOBP-6</strain>
    </source>
</reference>
<dbReference type="GO" id="GO:0016787">
    <property type="term" value="F:hydrolase activity"/>
    <property type="evidence" value="ECO:0007669"/>
    <property type="project" value="UniProtKB-KW"/>
</dbReference>
<sequence length="1177" mass="128646">MRKTKSFVSVLLVVCLLFAFPGISFGAAQMADDGAAARGVGGDQGNNQGNIVSVSADTGTVNAKFNKQPPGGKPKASDFTIQRQVNGGAAEVIIPTSYTWGPSAKIATFAVPSLASGSLGLEVVYSVSFKGAAFVSAPAFAISAWPPLDIVHKGQANAMIVVAPDADEQTQAAADTLAEYVLKSTGAQLPVITEDQLSGDNGQLQDQVRIHIGANGSQQDPHLDELLQAVDADGDGYVIHFHENEIVIAGSSVWGTKNGVFDFLERYVGVRWLMPGPDGEDVPQTTDLTIERSDILENPAFIQRVVSPMVTSPDEAHPLQSQNEWAQRNRLQGKYNMPVGFHHNLYSLFPVEWYGSTRPDFYPKSIPPNPGAAASWQPCFSADGSVEAAVYGILQYFAANPDASSFSLGVNDSGNYCETDSNHPLYPDRINSVGRIHMSEIYYKWVNDVVEQVLEVYPDKWFGLLAYEEVNDPPAFPLNPRVVPFVTKDRLSWTDPEVKDVEHGMIEQWEQVAENVGWYDYLYGTLYTIPRIYPHVMAENYRYAKDNHVIAHYAELYGNAGDGPKAWLSAKLQWDPNQDVDALLEEWYERAVGPAAAADLAAYYALWEHYWTEQIQASDWFQIGKNMTYLAFNDLSYLNLVTDDMVTQSRALLEAAVAKAGTPKQKARANVLLRAFEYYEASALSYPKKNDPPASEAEALQLLDHIAETIAGKLAYAQDRLRLLEEFKNDPLLVNPASLRIDWSGWNKYDFWNLIEYIRENEAAGGPVTQKVRELASSEQPSKIRSFAELLEEVLFGWGSVTANASFENGTTTASPWELWVSSTGTIKRTEGMSRTGNASLVVDKLARGGPAQLFSINPGLIAARAYFYTPAGTHHNGTIQLLYNVKDAQGNNLTVLRSEEKAIADTAGEWTSIGILEEVPAAIGGKEVKKIQVVVLINGFAEGSGLYVDDVEVFQKRGSLDPNLVTKDTFWSLYDSINQQEPNGGPKRLYVEALAASPEYSEGREYAKLLANTLSGTQPVNDNPSFEAGTAPWSLFLANGAGTMNRVTDAVYSHSGSAGIVVSGTATQKILNQYFTFNTGPAAAKVFFKIPQGKTTAGTIQLGFNMNTADGKSAGVVRSNVKPLSASNGDWASIDYAFWIPQAINNLEVGRVQFVVIITGLEGTVPIYLDDVNIYQ</sequence>
<comment type="caution">
    <text evidence="3">The sequence shown here is derived from an EMBL/GenBank/DDBJ whole genome shotgun (WGS) entry which is preliminary data.</text>
</comment>
<keyword evidence="1" id="KW-0378">Hydrolase</keyword>
<keyword evidence="2" id="KW-0732">Signal</keyword>
<evidence type="ECO:0008006" key="5">
    <source>
        <dbReference type="Google" id="ProtNLM"/>
    </source>
</evidence>
<evidence type="ECO:0000256" key="2">
    <source>
        <dbReference type="SAM" id="SignalP"/>
    </source>
</evidence>
<dbReference type="PANTHER" id="PTHR47406">
    <property type="entry name" value="COAGULATION FACTOR 5/8 TYPE, C-TERMINAL"/>
    <property type="match status" value="1"/>
</dbReference>
<dbReference type="GO" id="GO:0005975">
    <property type="term" value="P:carbohydrate metabolic process"/>
    <property type="evidence" value="ECO:0007669"/>
    <property type="project" value="UniProtKB-ARBA"/>
</dbReference>
<dbReference type="InterPro" id="IPR029018">
    <property type="entry name" value="Hex-like_dom2"/>
</dbReference>
<evidence type="ECO:0000313" key="4">
    <source>
        <dbReference type="Proteomes" id="UP000250369"/>
    </source>
</evidence>
<dbReference type="AlphaFoldDB" id="A0A329MJQ2"/>
<protein>
    <recommendedName>
        <fullName evidence="5">DUF4838 domain-containing protein</fullName>
    </recommendedName>
</protein>
<dbReference type="Proteomes" id="UP000250369">
    <property type="component" value="Unassembled WGS sequence"/>
</dbReference>